<dbReference type="AlphaFoldDB" id="A0A147BWR6"/>
<proteinExistence type="predicted"/>
<feature type="binding site" evidence="5">
    <location>
        <position position="335"/>
    </location>
    <ligand>
        <name>Zn(2+)</name>
        <dbReference type="ChEBI" id="CHEBI:29105"/>
        <note>catalytic</note>
    </ligand>
</feature>
<dbReference type="PANTHER" id="PTHR11905">
    <property type="entry name" value="ADAM A DISINTEGRIN AND METALLOPROTEASE DOMAIN"/>
    <property type="match status" value="1"/>
</dbReference>
<evidence type="ECO:0000256" key="5">
    <source>
        <dbReference type="PROSITE-ProRule" id="PRU00276"/>
    </source>
</evidence>
<dbReference type="PROSITE" id="PS50215">
    <property type="entry name" value="ADAM_MEPRO"/>
    <property type="match status" value="1"/>
</dbReference>
<dbReference type="GO" id="GO:0004222">
    <property type="term" value="F:metalloendopeptidase activity"/>
    <property type="evidence" value="ECO:0007669"/>
    <property type="project" value="InterPro"/>
</dbReference>
<keyword evidence="7" id="KW-0732">Signal</keyword>
<dbReference type="GO" id="GO:0006509">
    <property type="term" value="P:membrane protein ectodomain proteolysis"/>
    <property type="evidence" value="ECO:0007669"/>
    <property type="project" value="TreeGrafter"/>
</dbReference>
<keyword evidence="5" id="KW-0479">Metal-binding</keyword>
<dbReference type="Gene3D" id="3.40.390.10">
    <property type="entry name" value="Collagenase (Catalytic Domain)"/>
    <property type="match status" value="1"/>
</dbReference>
<comment type="caution">
    <text evidence="5">Lacks conserved residue(s) required for the propagation of feature annotation.</text>
</comment>
<evidence type="ECO:0000256" key="6">
    <source>
        <dbReference type="SAM" id="MobiDB-lite"/>
    </source>
</evidence>
<dbReference type="PANTHER" id="PTHR11905:SF159">
    <property type="entry name" value="ADAM METALLOPROTEASE"/>
    <property type="match status" value="1"/>
</dbReference>
<dbReference type="GO" id="GO:0046872">
    <property type="term" value="F:metal ion binding"/>
    <property type="evidence" value="ECO:0007669"/>
    <property type="project" value="UniProtKB-KW"/>
</dbReference>
<reference evidence="9" key="1">
    <citation type="journal article" date="2018" name="PLoS Negl. Trop. Dis.">
        <title>Sialome diversity of ticks revealed by RNAseq of single tick salivary glands.</title>
        <authorList>
            <person name="Perner J."/>
            <person name="Kropackova S."/>
            <person name="Kopacek P."/>
            <person name="Ribeiro J.M."/>
        </authorList>
    </citation>
    <scope>NUCLEOTIDE SEQUENCE</scope>
    <source>
        <strain evidence="9">Siblings of single egg batch collected in Ceske Budejovice</strain>
        <tissue evidence="9">Salivary glands</tissue>
    </source>
</reference>
<evidence type="ECO:0000256" key="4">
    <source>
        <dbReference type="ARBA" id="ARBA00023049"/>
    </source>
</evidence>
<dbReference type="InterPro" id="IPR024079">
    <property type="entry name" value="MetalloPept_cat_dom_sf"/>
</dbReference>
<dbReference type="Pfam" id="PF13574">
    <property type="entry name" value="Reprolysin_2"/>
    <property type="match status" value="1"/>
</dbReference>
<feature type="domain" description="Peptidase M12B" evidence="8">
    <location>
        <begin position="177"/>
        <end position="406"/>
    </location>
</feature>
<feature type="chain" id="PRO_5007543365" evidence="7">
    <location>
        <begin position="21"/>
        <end position="503"/>
    </location>
</feature>
<name>A0A147BWR6_IXORI</name>
<sequence length="503" mass="56830">MLEVYRLAFFCAFFYGNVDCAPVPEYIVYPKLLEAREINGQKVLHIEDGLTLTLEKLSVLADSLVFTEKNDGVATETIMNGTELEENLYQDRGKMAAVSVEEVDDTIQVMGVLNDKLRIAPLPLMTRSEEGYLAHRIYEVEPSRNHEENDADTLPEQEARTKGQTRSASMKHVPDPFLVEVHVMVDEHHYKVFRRREDLVTYLAVTIALVNLRYEDTSGLNIQFLLTSIQKEQRFARRFVEYDIDWPKANRTYADANTTFDDLLEKYGRSPADITVAVTGLVLADAYDPFTKDDVRVLGQARLGGVCNVNYSMVMVEDVPMSFGMVSLLPHELGHALGAPHDGLIYTWNKRLSPRLDCRKNRKGSNYGHFIMHPSEPGNVKFSNCSKEHMIAFISTLPTSCFELKSKQNCTTDVKELPGVSVNLTNICKLAHPNFLRWNVQRFEENCRFQCCSPRSLEGNDLACGAEHFLPDGADCGHGRRCVKGTCGYYDEYGAPTTPRQIA</sequence>
<dbReference type="EMBL" id="GEGO01000203">
    <property type="protein sequence ID" value="JAR95201.1"/>
    <property type="molecule type" value="Transcribed_RNA"/>
</dbReference>
<feature type="binding site" evidence="5">
    <location>
        <position position="341"/>
    </location>
    <ligand>
        <name>Zn(2+)</name>
        <dbReference type="ChEBI" id="CHEBI:29105"/>
        <note>catalytic</note>
    </ligand>
</feature>
<dbReference type="InterPro" id="IPR001590">
    <property type="entry name" value="Peptidase_M12B"/>
</dbReference>
<evidence type="ECO:0000256" key="7">
    <source>
        <dbReference type="SAM" id="SignalP"/>
    </source>
</evidence>
<feature type="signal peptide" evidence="7">
    <location>
        <begin position="1"/>
        <end position="20"/>
    </location>
</feature>
<feature type="region of interest" description="Disordered" evidence="6">
    <location>
        <begin position="143"/>
        <end position="169"/>
    </location>
</feature>
<keyword evidence="3 5" id="KW-0862">Zinc</keyword>
<protein>
    <submittedName>
        <fullName evidence="9">Putative secreted metalloprotease</fullName>
    </submittedName>
</protein>
<dbReference type="SUPFAM" id="SSF55486">
    <property type="entry name" value="Metalloproteases ('zincins'), catalytic domain"/>
    <property type="match status" value="1"/>
</dbReference>
<keyword evidence="4 9" id="KW-0482">Metalloprotease</keyword>
<keyword evidence="2" id="KW-0378">Hydrolase</keyword>
<evidence type="ECO:0000259" key="8">
    <source>
        <dbReference type="PROSITE" id="PS50215"/>
    </source>
</evidence>
<feature type="active site" evidence="5">
    <location>
        <position position="332"/>
    </location>
</feature>
<accession>A0A147BWR6</accession>
<feature type="binding site" evidence="5">
    <location>
        <position position="331"/>
    </location>
    <ligand>
        <name>Zn(2+)</name>
        <dbReference type="ChEBI" id="CHEBI:29105"/>
        <note>catalytic</note>
    </ligand>
</feature>
<organism evidence="9">
    <name type="scientific">Ixodes ricinus</name>
    <name type="common">Common tick</name>
    <name type="synonym">Acarus ricinus</name>
    <dbReference type="NCBI Taxonomy" id="34613"/>
    <lineage>
        <taxon>Eukaryota</taxon>
        <taxon>Metazoa</taxon>
        <taxon>Ecdysozoa</taxon>
        <taxon>Arthropoda</taxon>
        <taxon>Chelicerata</taxon>
        <taxon>Arachnida</taxon>
        <taxon>Acari</taxon>
        <taxon>Parasitiformes</taxon>
        <taxon>Ixodida</taxon>
        <taxon>Ixodoidea</taxon>
        <taxon>Ixodidae</taxon>
        <taxon>Ixodinae</taxon>
        <taxon>Ixodes</taxon>
    </lineage>
</organism>
<evidence type="ECO:0000313" key="9">
    <source>
        <dbReference type="EMBL" id="JAR95201.1"/>
    </source>
</evidence>
<evidence type="ECO:0000256" key="3">
    <source>
        <dbReference type="ARBA" id="ARBA00022833"/>
    </source>
</evidence>
<evidence type="ECO:0000256" key="2">
    <source>
        <dbReference type="ARBA" id="ARBA00022801"/>
    </source>
</evidence>
<evidence type="ECO:0000256" key="1">
    <source>
        <dbReference type="ARBA" id="ARBA00022670"/>
    </source>
</evidence>
<keyword evidence="1 9" id="KW-0645">Protease</keyword>